<keyword evidence="3" id="KW-1185">Reference proteome</keyword>
<dbReference type="EMBL" id="CAJOBG010060695">
    <property type="protein sequence ID" value="CAF4548218.1"/>
    <property type="molecule type" value="Genomic_DNA"/>
</dbReference>
<feature type="non-terminal residue" evidence="2">
    <location>
        <position position="185"/>
    </location>
</feature>
<evidence type="ECO:0000313" key="3">
    <source>
        <dbReference type="Proteomes" id="UP000663866"/>
    </source>
</evidence>
<comment type="caution">
    <text evidence="2">The sequence shown here is derived from an EMBL/GenBank/DDBJ whole genome shotgun (WGS) entry which is preliminary data.</text>
</comment>
<protein>
    <submittedName>
        <fullName evidence="2">Uncharacterized protein</fullName>
    </submittedName>
</protein>
<gene>
    <name evidence="2" type="ORF">OVN521_LOCUS43089</name>
</gene>
<evidence type="ECO:0000256" key="1">
    <source>
        <dbReference type="SAM" id="MobiDB-lite"/>
    </source>
</evidence>
<proteinExistence type="predicted"/>
<sequence length="185" mass="20929">MTDSTKLKNLLNKVKPSIQLEVRKKKPKPTVEFLEYAKEIEELLQLSSIGTDSVLSSASKSNNSTKNTTTSNTSFVQYSKNFNSNYRTAPQSSFRANQGSSRYASDTDYVFKPDRTQTSNSNYYNKSPLSSFFTSQYNKDNITNRNQKNLQQKKNFSKPDNKTTARTVNAVFTSSLPPNNEDNLS</sequence>
<dbReference type="AlphaFoldDB" id="A0A820YIA0"/>
<dbReference type="Proteomes" id="UP000663866">
    <property type="component" value="Unassembled WGS sequence"/>
</dbReference>
<reference evidence="2" key="1">
    <citation type="submission" date="2021-02" db="EMBL/GenBank/DDBJ databases">
        <authorList>
            <person name="Nowell W R."/>
        </authorList>
    </citation>
    <scope>NUCLEOTIDE SEQUENCE</scope>
</reference>
<feature type="compositionally biased region" description="Polar residues" evidence="1">
    <location>
        <begin position="88"/>
        <end position="104"/>
    </location>
</feature>
<evidence type="ECO:0000313" key="2">
    <source>
        <dbReference type="EMBL" id="CAF4548218.1"/>
    </source>
</evidence>
<feature type="compositionally biased region" description="Polar residues" evidence="1">
    <location>
        <begin position="164"/>
        <end position="185"/>
    </location>
</feature>
<accession>A0A820YIA0</accession>
<feature type="region of interest" description="Disordered" evidence="1">
    <location>
        <begin position="88"/>
        <end position="123"/>
    </location>
</feature>
<name>A0A820YIA0_9BILA</name>
<organism evidence="2 3">
    <name type="scientific">Rotaria magnacalcarata</name>
    <dbReference type="NCBI Taxonomy" id="392030"/>
    <lineage>
        <taxon>Eukaryota</taxon>
        <taxon>Metazoa</taxon>
        <taxon>Spiralia</taxon>
        <taxon>Gnathifera</taxon>
        <taxon>Rotifera</taxon>
        <taxon>Eurotatoria</taxon>
        <taxon>Bdelloidea</taxon>
        <taxon>Philodinida</taxon>
        <taxon>Philodinidae</taxon>
        <taxon>Rotaria</taxon>
    </lineage>
</organism>
<feature type="region of interest" description="Disordered" evidence="1">
    <location>
        <begin position="144"/>
        <end position="185"/>
    </location>
</feature>